<feature type="transmembrane region" description="Helical" evidence="7">
    <location>
        <begin position="320"/>
        <end position="349"/>
    </location>
</feature>
<comment type="subunit">
    <text evidence="7">The complex comprises the extracytoplasmic solute receptor protein and the two transmembrane proteins.</text>
</comment>
<dbReference type="NCBIfam" id="TIGR00786">
    <property type="entry name" value="dctM"/>
    <property type="match status" value="1"/>
</dbReference>
<keyword evidence="7" id="KW-0813">Transport</keyword>
<evidence type="ECO:0000313" key="10">
    <source>
        <dbReference type="Proteomes" id="UP000243807"/>
    </source>
</evidence>
<feature type="transmembrane region" description="Helical" evidence="7">
    <location>
        <begin position="103"/>
        <end position="128"/>
    </location>
</feature>
<keyword evidence="3 7" id="KW-0997">Cell inner membrane</keyword>
<keyword evidence="2" id="KW-1003">Cell membrane</keyword>
<feature type="transmembrane region" description="Helical" evidence="7">
    <location>
        <begin position="278"/>
        <end position="300"/>
    </location>
</feature>
<protein>
    <recommendedName>
        <fullName evidence="7">TRAP transporter large permease protein</fullName>
    </recommendedName>
</protein>
<dbReference type="OrthoDB" id="9796052at2"/>
<reference evidence="9 10" key="1">
    <citation type="submission" date="2017-01" db="EMBL/GenBank/DDBJ databases">
        <title>Draft sequence of Acidihalobacter ferrooxidans strain DSM 14175 (strain V8).</title>
        <authorList>
            <person name="Khaleque H.N."/>
            <person name="Ramsay J.P."/>
            <person name="Murphy R.J.T."/>
            <person name="Kaksonen A.H."/>
            <person name="Boxall N.J."/>
            <person name="Watkin E.L.J."/>
        </authorList>
    </citation>
    <scope>NUCLEOTIDE SEQUENCE [LARGE SCALE GENOMIC DNA]</scope>
    <source>
        <strain evidence="9 10">V8</strain>
    </source>
</reference>
<feature type="domain" description="TRAP C4-dicarboxylate transport system permease DctM subunit" evidence="8">
    <location>
        <begin position="11"/>
        <end position="423"/>
    </location>
</feature>
<evidence type="ECO:0000256" key="2">
    <source>
        <dbReference type="ARBA" id="ARBA00022475"/>
    </source>
</evidence>
<dbReference type="GO" id="GO:0022857">
    <property type="term" value="F:transmembrane transporter activity"/>
    <property type="evidence" value="ECO:0007669"/>
    <property type="project" value="UniProtKB-UniRule"/>
</dbReference>
<comment type="function">
    <text evidence="7">Part of the tripartite ATP-independent periplasmic (TRAP) transport system.</text>
</comment>
<dbReference type="Proteomes" id="UP000243807">
    <property type="component" value="Chromosome"/>
</dbReference>
<dbReference type="PANTHER" id="PTHR33362:SF5">
    <property type="entry name" value="C4-DICARBOXYLATE TRAP TRANSPORTER LARGE PERMEASE PROTEIN DCTM"/>
    <property type="match status" value="1"/>
</dbReference>
<evidence type="ECO:0000313" key="9">
    <source>
        <dbReference type="EMBL" id="APZ42815.1"/>
    </source>
</evidence>
<keyword evidence="4 7" id="KW-0812">Transmembrane</keyword>
<feature type="transmembrane region" description="Helical" evidence="7">
    <location>
        <begin position="361"/>
        <end position="383"/>
    </location>
</feature>
<evidence type="ECO:0000256" key="3">
    <source>
        <dbReference type="ARBA" id="ARBA00022519"/>
    </source>
</evidence>
<evidence type="ECO:0000256" key="7">
    <source>
        <dbReference type="RuleBase" id="RU369079"/>
    </source>
</evidence>
<keyword evidence="6 7" id="KW-0472">Membrane</keyword>
<feature type="transmembrane region" description="Helical" evidence="7">
    <location>
        <begin position="6"/>
        <end position="39"/>
    </location>
</feature>
<dbReference type="STRING" id="1765967.BW247_06675"/>
<evidence type="ECO:0000259" key="8">
    <source>
        <dbReference type="Pfam" id="PF06808"/>
    </source>
</evidence>
<keyword evidence="10" id="KW-1185">Reference proteome</keyword>
<dbReference type="AlphaFoldDB" id="A0A1P8UG74"/>
<evidence type="ECO:0000256" key="5">
    <source>
        <dbReference type="ARBA" id="ARBA00022989"/>
    </source>
</evidence>
<feature type="transmembrane region" description="Helical" evidence="7">
    <location>
        <begin position="403"/>
        <end position="427"/>
    </location>
</feature>
<feature type="transmembrane region" description="Helical" evidence="7">
    <location>
        <begin position="248"/>
        <end position="266"/>
    </location>
</feature>
<evidence type="ECO:0000256" key="1">
    <source>
        <dbReference type="ARBA" id="ARBA00004429"/>
    </source>
</evidence>
<name>A0A1P8UG74_9GAMM</name>
<comment type="similarity">
    <text evidence="7">Belongs to the TRAP transporter large permease family.</text>
</comment>
<feature type="transmembrane region" description="Helical" evidence="7">
    <location>
        <begin position="172"/>
        <end position="200"/>
    </location>
</feature>
<dbReference type="Pfam" id="PF06808">
    <property type="entry name" value="DctM"/>
    <property type="match status" value="1"/>
</dbReference>
<keyword evidence="5 7" id="KW-1133">Transmembrane helix</keyword>
<dbReference type="KEGG" id="afy:BW247_06675"/>
<comment type="subcellular location">
    <subcellularLocation>
        <location evidence="1 7">Cell inner membrane</location>
        <topology evidence="1 7">Multi-pass membrane protein</topology>
    </subcellularLocation>
</comment>
<evidence type="ECO:0000256" key="6">
    <source>
        <dbReference type="ARBA" id="ARBA00023136"/>
    </source>
</evidence>
<dbReference type="InterPro" id="IPR010656">
    <property type="entry name" value="DctM"/>
</dbReference>
<gene>
    <name evidence="9" type="ORF">BW247_06675</name>
</gene>
<accession>A0A1P8UG74</accession>
<evidence type="ECO:0000256" key="4">
    <source>
        <dbReference type="ARBA" id="ARBA00022692"/>
    </source>
</evidence>
<dbReference type="PIRSF" id="PIRSF006066">
    <property type="entry name" value="HI0050"/>
    <property type="match status" value="1"/>
</dbReference>
<proteinExistence type="inferred from homology"/>
<dbReference type="RefSeq" id="WP_076836464.1">
    <property type="nucleotide sequence ID" value="NZ_CP019434.1"/>
</dbReference>
<feature type="transmembrane region" description="Helical" evidence="7">
    <location>
        <begin position="221"/>
        <end position="242"/>
    </location>
</feature>
<dbReference type="InterPro" id="IPR004681">
    <property type="entry name" value="TRAP_DctM"/>
</dbReference>
<dbReference type="GO" id="GO:0005886">
    <property type="term" value="C:plasma membrane"/>
    <property type="evidence" value="ECO:0007669"/>
    <property type="project" value="UniProtKB-SubCell"/>
</dbReference>
<organism evidence="9 10">
    <name type="scientific">Acidihalobacter ferrooxydans</name>
    <dbReference type="NCBI Taxonomy" id="1765967"/>
    <lineage>
        <taxon>Bacteria</taxon>
        <taxon>Pseudomonadati</taxon>
        <taxon>Pseudomonadota</taxon>
        <taxon>Gammaproteobacteria</taxon>
        <taxon>Chromatiales</taxon>
        <taxon>Ectothiorhodospiraceae</taxon>
        <taxon>Acidihalobacter</taxon>
    </lineage>
</organism>
<sequence length="433" mass="45729">MNLELTGLVLLGLLLVFLAGGLWVGLALTAVASVGIVLFTPAPLGPVMSQTYWSAVSGWSLAPLPLFIWMGEILFRTRLSEQIFAGLAPWLERVPGRLLHVNVIGSALFAGVSGSSAATAATLGRMSIPELRRRGYPDRLIFGSLAGSGTLGLLIPPSIMLIIYGVSAEVSIARLFIAGLLPGLMLVALFMGYLVVWALLHPHSLPSAPQQVALGERLYASAKLLPLFALIIGVIGSIYTGIATPTESAALGVVGALLIAALSKSLNWGNFRDSLAGAARTTAMIGFILAGSTLLTKTMAYTGIPTAMATAISSLHLSTYALLAVLLVVFILMGMFLDGISMIVLTSAILLPMIQAAHIDLLWFGIFVVIVVEMAQITPPVGFNLFVLQGLSGRDSLKIARDALAFFLVMIVAVVLLVVFPQIAIWLPAHMLH</sequence>
<dbReference type="PANTHER" id="PTHR33362">
    <property type="entry name" value="SIALIC ACID TRAP TRANSPORTER PERMEASE PROTEIN SIAT-RELATED"/>
    <property type="match status" value="1"/>
</dbReference>
<feature type="transmembrane region" description="Helical" evidence="7">
    <location>
        <begin position="140"/>
        <end position="166"/>
    </location>
</feature>
<dbReference type="EMBL" id="CP019434">
    <property type="protein sequence ID" value="APZ42815.1"/>
    <property type="molecule type" value="Genomic_DNA"/>
</dbReference>
<feature type="transmembrane region" description="Helical" evidence="7">
    <location>
        <begin position="51"/>
        <end position="70"/>
    </location>
</feature>